<dbReference type="EMBL" id="JABCKV010000376">
    <property type="protein sequence ID" value="KAG5641153.1"/>
    <property type="molecule type" value="Genomic_DNA"/>
</dbReference>
<proteinExistence type="predicted"/>
<organism evidence="2 3">
    <name type="scientific">Asterophora parasitica</name>
    <dbReference type="NCBI Taxonomy" id="117018"/>
    <lineage>
        <taxon>Eukaryota</taxon>
        <taxon>Fungi</taxon>
        <taxon>Dikarya</taxon>
        <taxon>Basidiomycota</taxon>
        <taxon>Agaricomycotina</taxon>
        <taxon>Agaricomycetes</taxon>
        <taxon>Agaricomycetidae</taxon>
        <taxon>Agaricales</taxon>
        <taxon>Tricholomatineae</taxon>
        <taxon>Lyophyllaceae</taxon>
        <taxon>Asterophora</taxon>
    </lineage>
</organism>
<accession>A0A9P7FZZ2</accession>
<comment type="caution">
    <text evidence="2">The sequence shown here is derived from an EMBL/GenBank/DDBJ whole genome shotgun (WGS) entry which is preliminary data.</text>
</comment>
<feature type="compositionally biased region" description="Basic and acidic residues" evidence="1">
    <location>
        <begin position="237"/>
        <end position="255"/>
    </location>
</feature>
<protein>
    <submittedName>
        <fullName evidence="2">Uncharacterized protein</fullName>
    </submittedName>
</protein>
<dbReference type="Gene3D" id="3.90.1140.10">
    <property type="entry name" value="Cyclic phosphodiesterase"/>
    <property type="match status" value="1"/>
</dbReference>
<evidence type="ECO:0000313" key="2">
    <source>
        <dbReference type="EMBL" id="KAG5641153.1"/>
    </source>
</evidence>
<evidence type="ECO:0000313" key="3">
    <source>
        <dbReference type="Proteomes" id="UP000775547"/>
    </source>
</evidence>
<reference evidence="2" key="1">
    <citation type="submission" date="2020-07" db="EMBL/GenBank/DDBJ databases">
        <authorList>
            <person name="Nieuwenhuis M."/>
            <person name="Van De Peppel L.J.J."/>
        </authorList>
    </citation>
    <scope>NUCLEOTIDE SEQUENCE</scope>
    <source>
        <strain evidence="2">AP01</strain>
        <tissue evidence="2">Mycelium</tissue>
    </source>
</reference>
<keyword evidence="3" id="KW-1185">Reference proteome</keyword>
<feature type="region of interest" description="Disordered" evidence="1">
    <location>
        <begin position="227"/>
        <end position="256"/>
    </location>
</feature>
<dbReference type="Proteomes" id="UP000775547">
    <property type="component" value="Unassembled WGS sequence"/>
</dbReference>
<sequence length="293" mass="31345">MALAEDPEPQELTTAVVDDMDTLPSSAKTVSSALALLRSLKPRLDAILGEETQDGSTPSSSRGFPVVLDFMDILRPTKPSKSGEKADSKSEDIRVGSAEDVWANVLYLAPRETGVNGMKLRRLSDLVSQTFKDEGYITESRPLKRLMAIPLPQLHCTVLNTSMRRPSRLRGQPFCYTDILQTLAITPPTPESTLTSSSASASQAFPGIVNQKMLIHPTPVPLSLALASSTASSAHPPSDRIAQDGDTGREAHLESDPFTVDVSELGLWIMGSRAPHGGYVSCGSVSLGSGMEV</sequence>
<gene>
    <name evidence="2" type="ORF">DXG03_005879</name>
</gene>
<name>A0A9P7FZZ2_9AGAR</name>
<dbReference type="OrthoDB" id="277832at2759"/>
<dbReference type="AlphaFoldDB" id="A0A9P7FZZ2"/>
<reference evidence="2" key="2">
    <citation type="submission" date="2021-10" db="EMBL/GenBank/DDBJ databases">
        <title>Phylogenomics reveals ancestral predisposition of the termite-cultivated fungus Termitomyces towards a domesticated lifestyle.</title>
        <authorList>
            <person name="Auxier B."/>
            <person name="Grum-Grzhimaylo A."/>
            <person name="Cardenas M.E."/>
            <person name="Lodge J.D."/>
            <person name="Laessoe T."/>
            <person name="Pedersen O."/>
            <person name="Smith M.E."/>
            <person name="Kuyper T.W."/>
            <person name="Franco-Molano E.A."/>
            <person name="Baroni T.J."/>
            <person name="Aanen D.K."/>
        </authorList>
    </citation>
    <scope>NUCLEOTIDE SEQUENCE</scope>
    <source>
        <strain evidence="2">AP01</strain>
        <tissue evidence="2">Mycelium</tissue>
    </source>
</reference>
<feature type="compositionally biased region" description="Low complexity" evidence="1">
    <location>
        <begin position="227"/>
        <end position="236"/>
    </location>
</feature>
<evidence type="ECO:0000256" key="1">
    <source>
        <dbReference type="SAM" id="MobiDB-lite"/>
    </source>
</evidence>